<keyword evidence="2" id="KW-1185">Reference proteome</keyword>
<name>A0A9P4KEL6_9PLEO</name>
<protein>
    <submittedName>
        <fullName evidence="1">Uncharacterized protein</fullName>
    </submittedName>
</protein>
<dbReference type="Proteomes" id="UP000800093">
    <property type="component" value="Unassembled WGS sequence"/>
</dbReference>
<dbReference type="EMBL" id="ML986593">
    <property type="protein sequence ID" value="KAF2267271.1"/>
    <property type="molecule type" value="Genomic_DNA"/>
</dbReference>
<sequence>MFGARTRWQTQETLASLTIVQDSAGFQDAPGPWQSRPTSDFRNRWMLFVASVSHVSGVASAPLPTLPNSGGWRWVSNPPEASISVAFQVPGPASRLGKMMLARGSWKLLNASPRLHKTRLCRREDDERAIASFIVDSKCPMGGVLPLSKARRRIRVPLEFPDALLGGLALTSAPHG</sequence>
<comment type="caution">
    <text evidence="1">The sequence shown here is derived from an EMBL/GenBank/DDBJ whole genome shotgun (WGS) entry which is preliminary data.</text>
</comment>
<evidence type="ECO:0000313" key="1">
    <source>
        <dbReference type="EMBL" id="KAF2267271.1"/>
    </source>
</evidence>
<dbReference type="AlphaFoldDB" id="A0A9P4KEL6"/>
<proteinExistence type="predicted"/>
<organism evidence="1 2">
    <name type="scientific">Lojkania enalia</name>
    <dbReference type="NCBI Taxonomy" id="147567"/>
    <lineage>
        <taxon>Eukaryota</taxon>
        <taxon>Fungi</taxon>
        <taxon>Dikarya</taxon>
        <taxon>Ascomycota</taxon>
        <taxon>Pezizomycotina</taxon>
        <taxon>Dothideomycetes</taxon>
        <taxon>Pleosporomycetidae</taxon>
        <taxon>Pleosporales</taxon>
        <taxon>Pleosporales incertae sedis</taxon>
        <taxon>Lojkania</taxon>
    </lineage>
</organism>
<accession>A0A9P4KEL6</accession>
<evidence type="ECO:0000313" key="2">
    <source>
        <dbReference type="Proteomes" id="UP000800093"/>
    </source>
</evidence>
<reference evidence="2" key="1">
    <citation type="journal article" date="2020" name="Stud. Mycol.">
        <title>101 Dothideomycetes genomes: A test case for predicting lifestyles and emergence of pathogens.</title>
        <authorList>
            <person name="Haridas S."/>
            <person name="Albert R."/>
            <person name="Binder M."/>
            <person name="Bloem J."/>
            <person name="LaButti K."/>
            <person name="Salamov A."/>
            <person name="Andreopoulos B."/>
            <person name="Baker S."/>
            <person name="Barry K."/>
            <person name="Bills G."/>
            <person name="Bluhm B."/>
            <person name="Cannon C."/>
            <person name="Castanera R."/>
            <person name="Culley D."/>
            <person name="Daum C."/>
            <person name="Ezra D."/>
            <person name="Gonzalez J."/>
            <person name="Henrissat B."/>
            <person name="Kuo A."/>
            <person name="Liang C."/>
            <person name="Lipzen A."/>
            <person name="Lutzoni F."/>
            <person name="Magnuson J."/>
            <person name="Mondo S."/>
            <person name="Nolan M."/>
            <person name="Ohm R."/>
            <person name="Pangilinan J."/>
            <person name="Park H.-J."/>
            <person name="Ramirez L."/>
            <person name="Alfaro M."/>
            <person name="Sun H."/>
            <person name="Tritt A."/>
            <person name="Yoshinaga Y."/>
            <person name="Zwiers L.-H."/>
            <person name="Turgeon B."/>
            <person name="Goodwin S."/>
            <person name="Spatafora J."/>
            <person name="Crous P."/>
            <person name="Grigoriev I."/>
        </authorList>
    </citation>
    <scope>NUCLEOTIDE SEQUENCE [LARGE SCALE GENOMIC DNA]</scope>
    <source>
        <strain evidence="2">CBS 304.66</strain>
    </source>
</reference>
<gene>
    <name evidence="1" type="ORF">CC78DRAFT_577473</name>
</gene>